<feature type="short sequence motif" description="Histidine triad motif" evidence="2 3">
    <location>
        <begin position="100"/>
        <end position="104"/>
    </location>
</feature>
<dbReference type="InterPro" id="IPR036265">
    <property type="entry name" value="HIT-like_sf"/>
</dbReference>
<sequence>MSTLYEPTIFSKIIDREIPADIIYEDEKCIVIKDINPKARIHLLVIPKKAIPTLFNLKPEDKDLMGHMMLLLPQLAESQGLKGFRTQINTGEAGGQEVFHIHIHLLGN</sequence>
<dbReference type="PROSITE" id="PS51084">
    <property type="entry name" value="HIT_2"/>
    <property type="match status" value="1"/>
</dbReference>
<evidence type="ECO:0000256" key="3">
    <source>
        <dbReference type="PROSITE-ProRule" id="PRU00464"/>
    </source>
</evidence>
<dbReference type="KEGG" id="tzo:THMIRHAT_02140"/>
<protein>
    <submittedName>
        <fullName evidence="5">Histidine triad nucleotide-binding protein</fullName>
    </submittedName>
</protein>
<evidence type="ECO:0000259" key="4">
    <source>
        <dbReference type="PROSITE" id="PS51084"/>
    </source>
</evidence>
<dbReference type="PRINTS" id="PR00332">
    <property type="entry name" value="HISTRIAD"/>
</dbReference>
<dbReference type="EMBL" id="AP021888">
    <property type="protein sequence ID" value="BBP42468.1"/>
    <property type="molecule type" value="Genomic_DNA"/>
</dbReference>
<feature type="domain" description="HIT" evidence="4">
    <location>
        <begin position="9"/>
        <end position="108"/>
    </location>
</feature>
<reference evidence="6" key="1">
    <citation type="submission" date="2019-11" db="EMBL/GenBank/DDBJ databases">
        <title>Isolation and characterization of two novel species in the genus Thiomicrorhabdus.</title>
        <authorList>
            <person name="Mochizuki J."/>
            <person name="Kojima H."/>
            <person name="Fukui M."/>
        </authorList>
    </citation>
    <scope>NUCLEOTIDE SEQUENCE [LARGE SCALE GENOMIC DNA]</scope>
    <source>
        <strain evidence="6">AkT22</strain>
    </source>
</reference>
<dbReference type="Pfam" id="PF11969">
    <property type="entry name" value="DcpS_C"/>
    <property type="match status" value="1"/>
</dbReference>
<evidence type="ECO:0000313" key="6">
    <source>
        <dbReference type="Proteomes" id="UP000501466"/>
    </source>
</evidence>
<evidence type="ECO:0000256" key="2">
    <source>
        <dbReference type="PIRSR" id="PIRSR601310-3"/>
    </source>
</evidence>
<dbReference type="CDD" id="cd01276">
    <property type="entry name" value="PKCI_related"/>
    <property type="match status" value="1"/>
</dbReference>
<proteinExistence type="predicted"/>
<dbReference type="Proteomes" id="UP000501466">
    <property type="component" value="Chromosome"/>
</dbReference>
<keyword evidence="6" id="KW-1185">Reference proteome</keyword>
<dbReference type="Gene3D" id="3.30.428.10">
    <property type="entry name" value="HIT-like"/>
    <property type="match status" value="1"/>
</dbReference>
<dbReference type="InterPro" id="IPR019808">
    <property type="entry name" value="Histidine_triad_CS"/>
</dbReference>
<feature type="active site" description="Tele-AMP-histidine intermediate" evidence="1">
    <location>
        <position position="102"/>
    </location>
</feature>
<dbReference type="GO" id="GO:0003824">
    <property type="term" value="F:catalytic activity"/>
    <property type="evidence" value="ECO:0007669"/>
    <property type="project" value="InterPro"/>
</dbReference>
<dbReference type="SUPFAM" id="SSF54197">
    <property type="entry name" value="HIT-like"/>
    <property type="match status" value="1"/>
</dbReference>
<gene>
    <name evidence="5" type="ORF">THMIRHAT_02140</name>
</gene>
<dbReference type="PROSITE" id="PS00892">
    <property type="entry name" value="HIT_1"/>
    <property type="match status" value="1"/>
</dbReference>
<organism evidence="5 6">
    <name type="scientific">Thiosulfativibrio zosterae</name>
    <dbReference type="NCBI Taxonomy" id="2675053"/>
    <lineage>
        <taxon>Bacteria</taxon>
        <taxon>Pseudomonadati</taxon>
        <taxon>Pseudomonadota</taxon>
        <taxon>Gammaproteobacteria</taxon>
        <taxon>Thiotrichales</taxon>
        <taxon>Piscirickettsiaceae</taxon>
        <taxon>Thiosulfativibrio</taxon>
    </lineage>
</organism>
<dbReference type="PANTHER" id="PTHR23089">
    <property type="entry name" value="HISTIDINE TRIAD HIT PROTEIN"/>
    <property type="match status" value="1"/>
</dbReference>
<dbReference type="InterPro" id="IPR011146">
    <property type="entry name" value="HIT-like"/>
</dbReference>
<evidence type="ECO:0000313" key="5">
    <source>
        <dbReference type="EMBL" id="BBP42468.1"/>
    </source>
</evidence>
<name>A0A6F8PK67_9GAMM</name>
<dbReference type="InterPro" id="IPR001310">
    <property type="entry name" value="Histidine_triad_HIT"/>
</dbReference>
<dbReference type="AlphaFoldDB" id="A0A6F8PK67"/>
<evidence type="ECO:0000256" key="1">
    <source>
        <dbReference type="PIRSR" id="PIRSR601310-1"/>
    </source>
</evidence>
<accession>A0A6F8PK67</accession>
<dbReference type="RefSeq" id="WP_173289923.1">
    <property type="nucleotide sequence ID" value="NZ_AP021888.1"/>
</dbReference>